<feature type="domain" description="T-SNARE coiled-coil homology" evidence="5">
    <location>
        <begin position="167"/>
        <end position="229"/>
    </location>
</feature>
<comment type="caution">
    <text evidence="6">The sequence shown here is derived from an EMBL/GenBank/DDBJ whole genome shotgun (WGS) entry which is preliminary data.</text>
</comment>
<evidence type="ECO:0000256" key="2">
    <source>
        <dbReference type="ARBA" id="ARBA00009063"/>
    </source>
</evidence>
<dbReference type="Pfam" id="PF05739">
    <property type="entry name" value="SNARE"/>
    <property type="match status" value="1"/>
</dbReference>
<feature type="transmembrane region" description="Helical" evidence="4">
    <location>
        <begin position="240"/>
        <end position="259"/>
    </location>
</feature>
<evidence type="ECO:0000256" key="1">
    <source>
        <dbReference type="ARBA" id="ARBA00004211"/>
    </source>
</evidence>
<keyword evidence="7" id="KW-1185">Reference proteome</keyword>
<proteinExistence type="inferred from homology"/>
<dbReference type="GO" id="GO:0006836">
    <property type="term" value="P:neurotransmitter transport"/>
    <property type="evidence" value="ECO:0007669"/>
    <property type="project" value="UniProtKB-KW"/>
</dbReference>
<keyword evidence="4" id="KW-0812">Transmembrane</keyword>
<comment type="subcellular location">
    <subcellularLocation>
        <location evidence="1">Membrane</location>
        <topology evidence="1">Single-pass type IV membrane protein</topology>
    </subcellularLocation>
</comment>
<dbReference type="InterPro" id="IPR000727">
    <property type="entry name" value="T_SNARE_dom"/>
</dbReference>
<accession>A0ABD2ML26</accession>
<dbReference type="Gene3D" id="1.20.5.110">
    <property type="match status" value="1"/>
</dbReference>
<keyword evidence="4" id="KW-1133">Transmembrane helix</keyword>
<dbReference type="AlphaFoldDB" id="A0ABD2ML26"/>
<name>A0ABD2ML26_9CUCU</name>
<keyword evidence="3" id="KW-0813">Transport</keyword>
<evidence type="ECO:0000313" key="7">
    <source>
        <dbReference type="Proteomes" id="UP001516400"/>
    </source>
</evidence>
<dbReference type="Pfam" id="PF14523">
    <property type="entry name" value="Syntaxin_2"/>
    <property type="match status" value="1"/>
</dbReference>
<dbReference type="SMART" id="SM00397">
    <property type="entry name" value="t_SNARE"/>
    <property type="match status" value="1"/>
</dbReference>
<evidence type="ECO:0000259" key="5">
    <source>
        <dbReference type="PROSITE" id="PS50192"/>
    </source>
</evidence>
<keyword evidence="3" id="KW-0532">Neurotransmitter transport</keyword>
<sequence length="265" mass="30062">MNRPPQNYGSISGTSQDVNFITNRSVEFNATCDSVVTNIYTINSGFRQLETAIKNIGTKKDSHGLRNKIHVMQLSTNEIAAVTSKEIRKLKSLMLKGDKQQQLQVEKLEENFKEAIGRYSAAQKEIANKQKAHLLVTVSIENEEYSEENAANEDRQKMMAREMAFEQEMLLERETRIRQIESDVLNVNEIMRELGALVQEQGGTIDTIENSIDHAVGNVQEGTEQLIKASQYQRSRRMKLLYLVLIFAIITAILIIIIVSSTKNK</sequence>
<comment type="similarity">
    <text evidence="2">Belongs to the syntaxin family.</text>
</comment>
<gene>
    <name evidence="6" type="ORF">HHI36_010970</name>
</gene>
<evidence type="ECO:0000256" key="4">
    <source>
        <dbReference type="SAM" id="Phobius"/>
    </source>
</evidence>
<dbReference type="PANTHER" id="PTHR19957">
    <property type="entry name" value="SYNTAXIN"/>
    <property type="match status" value="1"/>
</dbReference>
<dbReference type="GO" id="GO:0016020">
    <property type="term" value="C:membrane"/>
    <property type="evidence" value="ECO:0007669"/>
    <property type="project" value="UniProtKB-SubCell"/>
</dbReference>
<keyword evidence="4" id="KW-0472">Membrane</keyword>
<dbReference type="PANTHER" id="PTHR19957:SF38">
    <property type="entry name" value="LD27581P"/>
    <property type="match status" value="1"/>
</dbReference>
<dbReference type="InterPro" id="IPR045242">
    <property type="entry name" value="Syntaxin"/>
</dbReference>
<dbReference type="SUPFAM" id="SSF47661">
    <property type="entry name" value="t-snare proteins"/>
    <property type="match status" value="1"/>
</dbReference>
<dbReference type="InterPro" id="IPR006012">
    <property type="entry name" value="Syntaxin/epimorphin_CS"/>
</dbReference>
<evidence type="ECO:0000313" key="6">
    <source>
        <dbReference type="EMBL" id="KAL3266816.1"/>
    </source>
</evidence>
<organism evidence="6 7">
    <name type="scientific">Cryptolaemus montrouzieri</name>
    <dbReference type="NCBI Taxonomy" id="559131"/>
    <lineage>
        <taxon>Eukaryota</taxon>
        <taxon>Metazoa</taxon>
        <taxon>Ecdysozoa</taxon>
        <taxon>Arthropoda</taxon>
        <taxon>Hexapoda</taxon>
        <taxon>Insecta</taxon>
        <taxon>Pterygota</taxon>
        <taxon>Neoptera</taxon>
        <taxon>Endopterygota</taxon>
        <taxon>Coleoptera</taxon>
        <taxon>Polyphaga</taxon>
        <taxon>Cucujiformia</taxon>
        <taxon>Coccinelloidea</taxon>
        <taxon>Coccinellidae</taxon>
        <taxon>Scymninae</taxon>
        <taxon>Scymnini</taxon>
        <taxon>Cryptolaemus</taxon>
    </lineage>
</organism>
<evidence type="ECO:0000256" key="3">
    <source>
        <dbReference type="ARBA" id="ARBA00022775"/>
    </source>
</evidence>
<dbReference type="PROSITE" id="PS00914">
    <property type="entry name" value="SYNTAXIN"/>
    <property type="match status" value="1"/>
</dbReference>
<dbReference type="EMBL" id="JABFTP020000001">
    <property type="protein sequence ID" value="KAL3266816.1"/>
    <property type="molecule type" value="Genomic_DNA"/>
</dbReference>
<dbReference type="InterPro" id="IPR010989">
    <property type="entry name" value="SNARE"/>
</dbReference>
<dbReference type="PROSITE" id="PS50192">
    <property type="entry name" value="T_SNARE"/>
    <property type="match status" value="1"/>
</dbReference>
<protein>
    <recommendedName>
        <fullName evidence="5">t-SNARE coiled-coil homology domain-containing protein</fullName>
    </recommendedName>
</protein>
<dbReference type="InterPro" id="IPR006011">
    <property type="entry name" value="Syntaxin_N"/>
</dbReference>
<dbReference type="Gene3D" id="1.20.58.70">
    <property type="match status" value="1"/>
</dbReference>
<dbReference type="CDD" id="cd15847">
    <property type="entry name" value="SNARE_syntaxin7_like"/>
    <property type="match status" value="1"/>
</dbReference>
<reference evidence="6 7" key="1">
    <citation type="journal article" date="2021" name="BMC Biol.">
        <title>Horizontally acquired antibacterial genes associated with adaptive radiation of ladybird beetles.</title>
        <authorList>
            <person name="Li H.S."/>
            <person name="Tang X.F."/>
            <person name="Huang Y.H."/>
            <person name="Xu Z.Y."/>
            <person name="Chen M.L."/>
            <person name="Du X.Y."/>
            <person name="Qiu B.Y."/>
            <person name="Chen P.T."/>
            <person name="Zhang W."/>
            <person name="Slipinski A."/>
            <person name="Escalona H.E."/>
            <person name="Waterhouse R.M."/>
            <person name="Zwick A."/>
            <person name="Pang H."/>
        </authorList>
    </citation>
    <scope>NUCLEOTIDE SEQUENCE [LARGE SCALE GENOMIC DNA]</scope>
    <source>
        <strain evidence="6">SYSU2018</strain>
    </source>
</reference>
<dbReference type="Proteomes" id="UP001516400">
    <property type="component" value="Unassembled WGS sequence"/>
</dbReference>